<proteinExistence type="predicted"/>
<reference evidence="1" key="1">
    <citation type="submission" date="2021-06" db="EMBL/GenBank/DDBJ databases">
        <authorList>
            <person name="Kallberg Y."/>
            <person name="Tangrot J."/>
            <person name="Rosling A."/>
        </authorList>
    </citation>
    <scope>NUCLEOTIDE SEQUENCE</scope>
    <source>
        <strain evidence="1">87-6 pot B 2015</strain>
    </source>
</reference>
<name>A0A9N9BF75_FUNMO</name>
<sequence>MVGIFSHGFEVFTSDVGFKIVDDCNTNVIAMELNVVSFTQKHIFLQSDLLDHQRVAYLLPGSTFNLLPGNVFGLIPDR</sequence>
<evidence type="ECO:0000313" key="1">
    <source>
        <dbReference type="EMBL" id="CAG8561711.1"/>
    </source>
</evidence>
<dbReference type="EMBL" id="CAJVPP010001554">
    <property type="protein sequence ID" value="CAG8561711.1"/>
    <property type="molecule type" value="Genomic_DNA"/>
</dbReference>
<gene>
    <name evidence="1" type="ORF">FMOSSE_LOCUS6993</name>
</gene>
<comment type="caution">
    <text evidence="1">The sequence shown here is derived from an EMBL/GenBank/DDBJ whole genome shotgun (WGS) entry which is preliminary data.</text>
</comment>
<evidence type="ECO:0000313" key="2">
    <source>
        <dbReference type="Proteomes" id="UP000789375"/>
    </source>
</evidence>
<keyword evidence="2" id="KW-1185">Reference proteome</keyword>
<protein>
    <submittedName>
        <fullName evidence="1">6777_t:CDS:1</fullName>
    </submittedName>
</protein>
<dbReference type="Proteomes" id="UP000789375">
    <property type="component" value="Unassembled WGS sequence"/>
</dbReference>
<organism evidence="1 2">
    <name type="scientific">Funneliformis mosseae</name>
    <name type="common">Endomycorrhizal fungus</name>
    <name type="synonym">Glomus mosseae</name>
    <dbReference type="NCBI Taxonomy" id="27381"/>
    <lineage>
        <taxon>Eukaryota</taxon>
        <taxon>Fungi</taxon>
        <taxon>Fungi incertae sedis</taxon>
        <taxon>Mucoromycota</taxon>
        <taxon>Glomeromycotina</taxon>
        <taxon>Glomeromycetes</taxon>
        <taxon>Glomerales</taxon>
        <taxon>Glomeraceae</taxon>
        <taxon>Funneliformis</taxon>
    </lineage>
</organism>
<dbReference type="AlphaFoldDB" id="A0A9N9BF75"/>
<accession>A0A9N9BF75</accession>